<dbReference type="InterPro" id="IPR055414">
    <property type="entry name" value="LRR_R13L4/SHOC2-like"/>
</dbReference>
<dbReference type="GO" id="GO:0043531">
    <property type="term" value="F:ADP binding"/>
    <property type="evidence" value="ECO:0007669"/>
    <property type="project" value="InterPro"/>
</dbReference>
<keyword evidence="5" id="KW-0611">Plant defense</keyword>
<dbReference type="InterPro" id="IPR027417">
    <property type="entry name" value="P-loop_NTPase"/>
</dbReference>
<dbReference type="Gene3D" id="1.10.8.430">
    <property type="entry name" value="Helical domain of apoptotic protease-activating factors"/>
    <property type="match status" value="1"/>
</dbReference>
<evidence type="ECO:0000256" key="8">
    <source>
        <dbReference type="SAM" id="Phobius"/>
    </source>
</evidence>
<dbReference type="InterPro" id="IPR002182">
    <property type="entry name" value="NB-ARC"/>
</dbReference>
<feature type="domain" description="NB-ARC" evidence="9">
    <location>
        <begin position="1254"/>
        <end position="1344"/>
    </location>
</feature>
<dbReference type="PRINTS" id="PR00364">
    <property type="entry name" value="DISEASERSIST"/>
</dbReference>
<feature type="domain" description="NB-ARC" evidence="9">
    <location>
        <begin position="386"/>
        <end position="526"/>
    </location>
</feature>
<dbReference type="InterPro" id="IPR041118">
    <property type="entry name" value="Rx_N"/>
</dbReference>
<dbReference type="CDD" id="cd14798">
    <property type="entry name" value="RX-CC_like"/>
    <property type="match status" value="1"/>
</dbReference>
<keyword evidence="8" id="KW-0472">Membrane</keyword>
<dbReference type="PANTHER" id="PTHR23155:SF1013">
    <property type="entry name" value="DISEASE RESISTANCE PROTEIN PIK6-NP"/>
    <property type="match status" value="1"/>
</dbReference>
<evidence type="ECO:0000256" key="5">
    <source>
        <dbReference type="ARBA" id="ARBA00022821"/>
    </source>
</evidence>
<dbReference type="Pfam" id="PF00931">
    <property type="entry name" value="NB-ARC"/>
    <property type="match status" value="3"/>
</dbReference>
<dbReference type="FunFam" id="1.10.10.10:FF:000322">
    <property type="entry name" value="Probable disease resistance protein At1g63360"/>
    <property type="match status" value="1"/>
</dbReference>
<feature type="region of interest" description="Disordered" evidence="7">
    <location>
        <begin position="1376"/>
        <end position="1398"/>
    </location>
</feature>
<accession>A0A0E0BM98</accession>
<evidence type="ECO:0000259" key="11">
    <source>
        <dbReference type="Pfam" id="PF23559"/>
    </source>
</evidence>
<dbReference type="InterPro" id="IPR003591">
    <property type="entry name" value="Leu-rich_rpt_typical-subtyp"/>
</dbReference>
<evidence type="ECO:0000313" key="13">
    <source>
        <dbReference type="EnsemblPlants" id="OGLUM11G22300.1"/>
    </source>
</evidence>
<feature type="domain" description="Disease resistance protein winged helix" evidence="11">
    <location>
        <begin position="545"/>
        <end position="609"/>
    </location>
</feature>
<dbReference type="SMART" id="SM00369">
    <property type="entry name" value="LRR_TYP"/>
    <property type="match status" value="5"/>
</dbReference>
<feature type="domain" description="Disease resistance R13L4/SHOC-2-like LRR" evidence="12">
    <location>
        <begin position="715"/>
        <end position="1036"/>
    </location>
</feature>
<dbReference type="Gene3D" id="3.80.10.10">
    <property type="entry name" value="Ribonuclease Inhibitor"/>
    <property type="match status" value="2"/>
</dbReference>
<dbReference type="InterPro" id="IPR042197">
    <property type="entry name" value="Apaf_helical"/>
</dbReference>
<proteinExistence type="inferred from homology"/>
<dbReference type="Gene3D" id="1.10.10.10">
    <property type="entry name" value="Winged helix-like DNA-binding domain superfamily/Winged helix DNA-binding domain"/>
    <property type="match status" value="2"/>
</dbReference>
<comment type="similarity">
    <text evidence="1">Belongs to the disease resistance NB-LRR family.</text>
</comment>
<dbReference type="HOGENOM" id="CLU_000837_21_3_1"/>
<dbReference type="InterPro" id="IPR036388">
    <property type="entry name" value="WH-like_DNA-bd_sf"/>
</dbReference>
<dbReference type="EnsemblPlants" id="OGLUM11G22300.1">
    <property type="protein sequence ID" value="OGLUM11G22300.1"/>
    <property type="gene ID" value="OGLUM11G22300"/>
</dbReference>
<dbReference type="InterPro" id="IPR044974">
    <property type="entry name" value="Disease_R_plants"/>
</dbReference>
<protein>
    <recommendedName>
        <fullName evidence="15">Disease resistance protein RPM1</fullName>
    </recommendedName>
</protein>
<keyword evidence="8" id="KW-0812">Transmembrane</keyword>
<feature type="domain" description="Disease resistance R13L4/SHOC-2-like LRR" evidence="12">
    <location>
        <begin position="1747"/>
        <end position="2110"/>
    </location>
</feature>
<dbReference type="Gene3D" id="3.40.50.300">
    <property type="entry name" value="P-loop containing nucleotide triphosphate hydrolases"/>
    <property type="match status" value="3"/>
</dbReference>
<dbReference type="GO" id="GO:0042742">
    <property type="term" value="P:defense response to bacterium"/>
    <property type="evidence" value="ECO:0007669"/>
    <property type="project" value="UniProtKB-ARBA"/>
</dbReference>
<dbReference type="Pfam" id="PF23598">
    <property type="entry name" value="LRR_14"/>
    <property type="match status" value="2"/>
</dbReference>
<evidence type="ECO:0000256" key="4">
    <source>
        <dbReference type="ARBA" id="ARBA00022741"/>
    </source>
</evidence>
<dbReference type="SUPFAM" id="SSF52540">
    <property type="entry name" value="P-loop containing nucleoside triphosphate hydrolases"/>
    <property type="match status" value="3"/>
</dbReference>
<dbReference type="STRING" id="40148.A0A0E0BM98"/>
<name>A0A0E0BM98_9ORYZ</name>
<dbReference type="Proteomes" id="UP000026961">
    <property type="component" value="Chromosome 11"/>
</dbReference>
<keyword evidence="8" id="KW-1133">Transmembrane helix</keyword>
<evidence type="ECO:0000256" key="2">
    <source>
        <dbReference type="ARBA" id="ARBA00022614"/>
    </source>
</evidence>
<dbReference type="InterPro" id="IPR058922">
    <property type="entry name" value="WHD_DRP"/>
</dbReference>
<dbReference type="GO" id="GO:0009626">
    <property type="term" value="P:plant-type hypersensitive response"/>
    <property type="evidence" value="ECO:0007669"/>
    <property type="project" value="UniProtKB-ARBA"/>
</dbReference>
<feature type="domain" description="Disease resistance N-terminal" evidence="10">
    <location>
        <begin position="1068"/>
        <end position="1153"/>
    </location>
</feature>
<keyword evidence="4" id="KW-0547">Nucleotide-binding</keyword>
<dbReference type="PANTHER" id="PTHR23155">
    <property type="entry name" value="DISEASE RESISTANCE PROTEIN RP"/>
    <property type="match status" value="1"/>
</dbReference>
<evidence type="ECO:0000256" key="1">
    <source>
        <dbReference type="ARBA" id="ARBA00008894"/>
    </source>
</evidence>
<dbReference type="SUPFAM" id="SSF52058">
    <property type="entry name" value="L domain-like"/>
    <property type="match status" value="1"/>
</dbReference>
<dbReference type="FunFam" id="3.40.50.300:FF:001091">
    <property type="entry name" value="Probable disease resistance protein At1g61300"/>
    <property type="match status" value="1"/>
</dbReference>
<keyword evidence="3" id="KW-0677">Repeat</keyword>
<evidence type="ECO:0008006" key="15">
    <source>
        <dbReference type="Google" id="ProtNLM"/>
    </source>
</evidence>
<evidence type="ECO:0000256" key="3">
    <source>
        <dbReference type="ARBA" id="ARBA00022737"/>
    </source>
</evidence>
<evidence type="ECO:0000256" key="7">
    <source>
        <dbReference type="SAM" id="MobiDB-lite"/>
    </source>
</evidence>
<sequence>MAGQGSWIVIAKGRLNIQIPQALKKYYVGGKIYKNRPCRPPFERQADVAYGVVTVPCAHFALSLLQPSQQSDDSSAPLCLPSLATGTNLSPSLRFDEIWYRIGCANHSVLLSFGGFLADLSLILLKIILFMFTTLEFGAIALSSPGSAGKEGGRRRYDKEEGQGAKIESNCQFIDQQHLNIKGTRVGVFFTDKLTSCHSEEVHNMSEAIVLAISKIDACLANGSASKNAISKLYKKENRVKELPNKMEQIKRQLDSTNEFILQQIGTEHPSDPLDENWIATARRLAIIVEDVMHKYLHHALRLQEEGSQRHPVKGPDYATVFGTMVDVINNIIIRIGCLLLIGEKIHPTSQPLPSQHSPAWLQDSFARSPSLNAYVKQKLIGTDGAVKQLLEFLMPREDESVLQAKVLSIMGLGGIGKTALAIEVYRNLQRQFGGNAFVTVSKKPDMKRILRDILCQISLQNYSADMNETQLISQIGQNLKDRRYLLVLDDLWDTKPWETIKSALPDGNSGCRVIVTTRLISIAKTCCSGPPYSLESCSLYLSTYPENHKIERDSLIRKWIAEGIIPEESEHSLEDVANMNFDELINRNVIQQVDNNFGEDTYEINSIMVYIIRKISQERNFATFIFDVDILGSCCSDLDNSDMDDICHMILLQYLSLSKTQITELPPEIANLRHLKTLAVTQTHITKLPPQIGKLQSLEALDVRDTRLKELPKELVEMQKLKKLDLRQTQINDLPMQIRKLENLRTLDVRQTQLKELPKDLIRLPNLTHLLFGQSVFHGGMKLLVGGNPSKSLKVLGAVDSRQCSTKIIEELSGLTELRELAVVCYDGPDDNQWNHNLLNSISNFRKLQSLTIYGDFNLSNVVFASSDPPQIRKLKVAGRCLNVPDWFGQFTNTAILDIRVCRLEENDLRILGNMSSLRRLVLTHVHLPTEELVVSSDTGFEKLEAFALDSRVPWVTFEMRAMPSLEHLELKLYAGPGGEIRSGIGPARKKIPSGIVHLGSLMKIIIRYSLHYKSSVSVANTIDAITKEAREHDNLMVLSVNVIAAEKRGAQVTIMELVVGASEATMRSLLSKLGGLLSHEYALIRSVRGDIQYIRDELMSMQAFLRDLRAGPEGHGDDHDHRMKDWMKQIRDVTYDIEDCIDDFAHRLSHDPGGDIVMCGFVVSRAYELLTWRPRRDIASNIAELKMRAQQIGERRTRYGVENPKKGDQNKSGPAATTINGFDAAGNQQHTNLELVGVGGGVLNEPVGVVDDMTNLAEWVTNKDIKEGVLSILGFGGVGKTTIATALYRKLGDQFDRRAMVTVSQSSDVEAILRSILAQVMPQSKDGEEQQQQEKRFIKEHRRPATSKMMKKKKRRRLDRSIAMRWHWQDDDGGGGSLLRRRRRNNNNRATQYSDDGRLQGDKFTVTAISNLLGCVLTKQSRHRAPQQGATSVGNFEKKKTSINIGTMKLEDLSKELKNHLKDKRYFLLIDDVWSVTTWEQIRKYLPSCEKGSRILVTTRFSTVATACKRKEEDRIHNVKALCGEEPGELFKQVVMSESKVNRDTIDFPPRIWEMCGGLPLAIVTMAGFVACNPEKQQQHWIEVCKSLVPESGKVLSQDGVTRILSHCYNDMPAELRTCCLYLSIFPKGSKISRKRLTRRWIAEGFVSEKQGLSVEDVAEACFNHLMRRKIIRRVEHSSNGKVKNCQVHDMVLEYIVSKASEENFVTVVGGHWLMPPPSSKVRRLAIQSGDSKCGSATDSMNLSHVRSLTMFGSLSQLPSNSFKFGIVQVLDLQGCKGFKQHHAKEICKMLLIKYLSLRRTDVKKLPKNIGKLQYLETLDIRETNVTKLPKSVCLLERVVNILGGNKRTRKALKLPEDVKKTMKALRILSGIEIVGESTSAADFHHLTDLRKLAIFKINVTRGDKLSEDLRSSIEYLGGYSLHSLVIDDDSSEFLESLGALSCPPKFLISLELSGTLVDLPRWITQLQDLTKLTLSVTALRTDNLRHICQLKKLFSLTFSLTEAKSHPLSTAILEDNKTYSDGEILVPAGGFEKLKILRFSAPLLPILSFQEKAMPSLERLELRFSILEGLFGIQNLESLKEVHLRVNYKAGAVTKSIVENVATAAKKENLPTAVHKDDKGPIIIVDQYYD</sequence>
<feature type="transmembrane region" description="Helical" evidence="8">
    <location>
        <begin position="109"/>
        <end position="132"/>
    </location>
</feature>
<feature type="domain" description="NB-ARC" evidence="9">
    <location>
        <begin position="1451"/>
        <end position="1541"/>
    </location>
</feature>
<dbReference type="Gramene" id="OGLUM11G22300.1">
    <property type="protein sequence ID" value="OGLUM11G22300.1"/>
    <property type="gene ID" value="OGLUM11G22300"/>
</dbReference>
<dbReference type="eggNOG" id="KOG4658">
    <property type="taxonomic scope" value="Eukaryota"/>
</dbReference>
<organism evidence="13">
    <name type="scientific">Oryza glumipatula</name>
    <dbReference type="NCBI Taxonomy" id="40148"/>
    <lineage>
        <taxon>Eukaryota</taxon>
        <taxon>Viridiplantae</taxon>
        <taxon>Streptophyta</taxon>
        <taxon>Embryophyta</taxon>
        <taxon>Tracheophyta</taxon>
        <taxon>Spermatophyta</taxon>
        <taxon>Magnoliopsida</taxon>
        <taxon>Liliopsida</taxon>
        <taxon>Poales</taxon>
        <taxon>Poaceae</taxon>
        <taxon>BOP clade</taxon>
        <taxon>Oryzoideae</taxon>
        <taxon>Oryzeae</taxon>
        <taxon>Oryzinae</taxon>
        <taxon>Oryza</taxon>
    </lineage>
</organism>
<evidence type="ECO:0000259" key="12">
    <source>
        <dbReference type="Pfam" id="PF23598"/>
    </source>
</evidence>
<dbReference type="Pfam" id="PF23559">
    <property type="entry name" value="WHD_DRP"/>
    <property type="match status" value="2"/>
</dbReference>
<evidence type="ECO:0000259" key="10">
    <source>
        <dbReference type="Pfam" id="PF18052"/>
    </source>
</evidence>
<evidence type="ECO:0000259" key="9">
    <source>
        <dbReference type="Pfam" id="PF00931"/>
    </source>
</evidence>
<evidence type="ECO:0000256" key="6">
    <source>
        <dbReference type="ARBA" id="ARBA00023054"/>
    </source>
</evidence>
<reference evidence="13" key="1">
    <citation type="submission" date="2015-04" db="UniProtKB">
        <authorList>
            <consortium name="EnsemblPlants"/>
        </authorList>
    </citation>
    <scope>IDENTIFICATION</scope>
</reference>
<dbReference type="InterPro" id="IPR038005">
    <property type="entry name" value="RX-like_CC"/>
</dbReference>
<keyword evidence="6" id="KW-0175">Coiled coil</keyword>
<dbReference type="SUPFAM" id="SSF52047">
    <property type="entry name" value="RNI-like"/>
    <property type="match status" value="1"/>
</dbReference>
<feature type="domain" description="Disease resistance protein winged helix" evidence="11">
    <location>
        <begin position="1627"/>
        <end position="1696"/>
    </location>
</feature>
<dbReference type="Pfam" id="PF18052">
    <property type="entry name" value="Rx_N"/>
    <property type="match status" value="1"/>
</dbReference>
<reference evidence="13" key="2">
    <citation type="submission" date="2018-05" db="EMBL/GenBank/DDBJ databases">
        <title>OgluRS3 (Oryza glumaepatula Reference Sequence Version 3).</title>
        <authorList>
            <person name="Zhang J."/>
            <person name="Kudrna D."/>
            <person name="Lee S."/>
            <person name="Talag J."/>
            <person name="Welchert J."/>
            <person name="Wing R.A."/>
        </authorList>
    </citation>
    <scope>NUCLEOTIDE SEQUENCE [LARGE SCALE GENOMIC DNA]</scope>
</reference>
<dbReference type="Gene3D" id="1.20.5.4130">
    <property type="match status" value="1"/>
</dbReference>
<evidence type="ECO:0000313" key="14">
    <source>
        <dbReference type="Proteomes" id="UP000026961"/>
    </source>
</evidence>
<keyword evidence="14" id="KW-1185">Reference proteome</keyword>
<dbReference type="GO" id="GO:0002758">
    <property type="term" value="P:innate immune response-activating signaling pathway"/>
    <property type="evidence" value="ECO:0007669"/>
    <property type="project" value="UniProtKB-ARBA"/>
</dbReference>
<keyword evidence="2" id="KW-0433">Leucine-rich repeat</keyword>
<dbReference type="InterPro" id="IPR032675">
    <property type="entry name" value="LRR_dom_sf"/>
</dbReference>